<protein>
    <recommendedName>
        <fullName evidence="2">Ig-like domain-containing protein</fullName>
    </recommendedName>
</protein>
<dbReference type="InterPro" id="IPR013151">
    <property type="entry name" value="Immunoglobulin_dom"/>
</dbReference>
<reference evidence="3" key="1">
    <citation type="thesis" date="2020" institute="ProQuest LLC" country="789 East Eisenhower Parkway, Ann Arbor, MI, USA">
        <title>Comparative Genomics and Chromosome Evolution.</title>
        <authorList>
            <person name="Mudd A.B."/>
        </authorList>
    </citation>
    <scope>NUCLEOTIDE SEQUENCE</scope>
    <source>
        <strain evidence="3">1538</strain>
        <tissue evidence="3">Blood</tissue>
    </source>
</reference>
<evidence type="ECO:0000313" key="4">
    <source>
        <dbReference type="Proteomes" id="UP001181693"/>
    </source>
</evidence>
<dbReference type="Pfam" id="PF07654">
    <property type="entry name" value="C1-set"/>
    <property type="match status" value="1"/>
</dbReference>
<dbReference type="InterPro" id="IPR013783">
    <property type="entry name" value="Ig-like_fold"/>
</dbReference>
<feature type="domain" description="Ig-like" evidence="2">
    <location>
        <begin position="89"/>
        <end position="196"/>
    </location>
</feature>
<dbReference type="InterPro" id="IPR036179">
    <property type="entry name" value="Ig-like_dom_sf"/>
</dbReference>
<feature type="domain" description="Ig-like" evidence="2">
    <location>
        <begin position="399"/>
        <end position="497"/>
    </location>
</feature>
<evidence type="ECO:0000313" key="3">
    <source>
        <dbReference type="EMBL" id="DBA17602.1"/>
    </source>
</evidence>
<dbReference type="Proteomes" id="UP001181693">
    <property type="component" value="Unassembled WGS sequence"/>
</dbReference>
<dbReference type="SMART" id="SM00409">
    <property type="entry name" value="IG"/>
    <property type="match status" value="3"/>
</dbReference>
<evidence type="ECO:0000256" key="1">
    <source>
        <dbReference type="ARBA" id="ARBA00023319"/>
    </source>
</evidence>
<sequence>MELDLNVVGIRWKKMLSNGSEIDLYKFINLAHNQIRPGSSIDNRELKRGNASLTLQHMQKSDEGEYTCIVFITPYKASAKMDVQLLAQPNVYLSSTSPLSNSELTVVEGKESSVTCEVSNYYPEKVKIRWRKYKKGFGIGSPMDKFTYFTVPKENSDESFTVTSLLTLKPSILEEDGDVCYCIVTHASFSHDRNISFTIRVKEPEADKHLLAGTIIPSVLLCLVVVTLVTLYCKPAPPKVSEFVGLSDLFHGKRSTLSCMVSGFNPKNIEILFYLKRTDGLTFLINSWKYPSPPVQCNDTVDNAGHTESQPLSSRNSSRNNSVMELAVIPQPKRSYFLYSFLHSIHITPDIEKDNGADLKMIVIHSALKYPLCIQHTLRIKGDLLKLSVIRHPQYFKHGEEVTLTCDMSKYVQGSLNISWLKKDLMKEKPSLNIHSKGKTRDVKYKHEHTAEEKRGHLYISSSSLTFNLNVKEDHGTKYICTAHNPKTGQSVQSFLEIFVTGCDPLEGRESSARFRV</sequence>
<dbReference type="PROSITE" id="PS50835">
    <property type="entry name" value="IG_LIKE"/>
    <property type="match status" value="2"/>
</dbReference>
<dbReference type="SUPFAM" id="SSF48726">
    <property type="entry name" value="Immunoglobulin"/>
    <property type="match status" value="4"/>
</dbReference>
<dbReference type="Pfam" id="PF07686">
    <property type="entry name" value="V-set"/>
    <property type="match status" value="1"/>
</dbReference>
<name>A0AAV3A1Z0_PYXAD</name>
<proteinExistence type="predicted"/>
<dbReference type="InterPro" id="IPR003599">
    <property type="entry name" value="Ig_sub"/>
</dbReference>
<dbReference type="InterPro" id="IPR050380">
    <property type="entry name" value="Immune_Resp_Modulators"/>
</dbReference>
<dbReference type="EMBL" id="DYDO01000010">
    <property type="protein sequence ID" value="DBA17602.1"/>
    <property type="molecule type" value="Genomic_DNA"/>
</dbReference>
<evidence type="ECO:0000259" key="2">
    <source>
        <dbReference type="PROSITE" id="PS50835"/>
    </source>
</evidence>
<keyword evidence="1" id="KW-0393">Immunoglobulin domain</keyword>
<organism evidence="3 4">
    <name type="scientific">Pyxicephalus adspersus</name>
    <name type="common">African bullfrog</name>
    <dbReference type="NCBI Taxonomy" id="30357"/>
    <lineage>
        <taxon>Eukaryota</taxon>
        <taxon>Metazoa</taxon>
        <taxon>Chordata</taxon>
        <taxon>Craniata</taxon>
        <taxon>Vertebrata</taxon>
        <taxon>Euteleostomi</taxon>
        <taxon>Amphibia</taxon>
        <taxon>Batrachia</taxon>
        <taxon>Anura</taxon>
        <taxon>Neobatrachia</taxon>
        <taxon>Ranoidea</taxon>
        <taxon>Pyxicephalidae</taxon>
        <taxon>Pyxicephalinae</taxon>
        <taxon>Pyxicephalus</taxon>
    </lineage>
</organism>
<keyword evidence="4" id="KW-1185">Reference proteome</keyword>
<dbReference type="CDD" id="cd00098">
    <property type="entry name" value="IgC1"/>
    <property type="match status" value="1"/>
</dbReference>
<dbReference type="Gene3D" id="2.60.40.10">
    <property type="entry name" value="Immunoglobulins"/>
    <property type="match status" value="4"/>
</dbReference>
<dbReference type="InterPro" id="IPR003597">
    <property type="entry name" value="Ig_C1-set"/>
</dbReference>
<gene>
    <name evidence="3" type="ORF">GDO54_003024</name>
</gene>
<dbReference type="InterPro" id="IPR007110">
    <property type="entry name" value="Ig-like_dom"/>
</dbReference>
<dbReference type="PANTHER" id="PTHR23411">
    <property type="entry name" value="TAPASIN"/>
    <property type="match status" value="1"/>
</dbReference>
<dbReference type="AlphaFoldDB" id="A0AAV3A1Z0"/>
<comment type="caution">
    <text evidence="3">The sequence shown here is derived from an EMBL/GenBank/DDBJ whole genome shotgun (WGS) entry which is preliminary data.</text>
</comment>
<dbReference type="InterPro" id="IPR013106">
    <property type="entry name" value="Ig_V-set"/>
</dbReference>
<dbReference type="SMART" id="SM00407">
    <property type="entry name" value="IGc1"/>
    <property type="match status" value="1"/>
</dbReference>
<accession>A0AAV3A1Z0</accession>
<dbReference type="Pfam" id="PF00047">
    <property type="entry name" value="ig"/>
    <property type="match status" value="1"/>
</dbReference>